<reference evidence="6 7" key="1">
    <citation type="journal article" date="2011" name="Genome Res.">
        <title>Comparative genomics of citric-acid-producing Aspergillus niger ATCC 1015 versus enzyme-producing CBS 513.88.</title>
        <authorList>
            <person name="Andersen M.R."/>
            <person name="Salazar M.P."/>
            <person name="Schaap P.J."/>
            <person name="van de Vondervoort P.J."/>
            <person name="Culley D."/>
            <person name="Thykaer J."/>
            <person name="Frisvad J.C."/>
            <person name="Nielsen K.F."/>
            <person name="Albang R."/>
            <person name="Albermann K."/>
            <person name="Berka R.M."/>
            <person name="Braus G.H."/>
            <person name="Braus-Stromeyer S.A."/>
            <person name="Corrochano L.M."/>
            <person name="Dai Z."/>
            <person name="van Dijck P.W."/>
            <person name="Hofmann G."/>
            <person name="Lasure L.L."/>
            <person name="Magnuson J.K."/>
            <person name="Menke H."/>
            <person name="Meijer M."/>
            <person name="Meijer S.L."/>
            <person name="Nielsen J.B."/>
            <person name="Nielsen M.L."/>
            <person name="van Ooyen A.J."/>
            <person name="Pel H.J."/>
            <person name="Poulsen L."/>
            <person name="Samson R.A."/>
            <person name="Stam H."/>
            <person name="Tsang A."/>
            <person name="van den Brink J.M."/>
            <person name="Atkins A."/>
            <person name="Aerts A."/>
            <person name="Shapiro H."/>
            <person name="Pangilinan J."/>
            <person name="Salamov A."/>
            <person name="Lou Y."/>
            <person name="Lindquist E."/>
            <person name="Lucas S."/>
            <person name="Grimwood J."/>
            <person name="Grigoriev I.V."/>
            <person name="Kubicek C.P."/>
            <person name="Martinez D."/>
            <person name="van Peij N.N."/>
            <person name="Roubos J.A."/>
            <person name="Nielsen J."/>
            <person name="Baker S.E."/>
        </authorList>
    </citation>
    <scope>NUCLEOTIDE SEQUENCE [LARGE SCALE GENOMIC DNA]</scope>
    <source>
        <strain evidence="7">ATCC 1015 / CBS 113.46 / FGSC A1144 / LSHB Ac4 / NCTC 3858a / NRRL 328 / USDA 3528.7</strain>
    </source>
</reference>
<proteinExistence type="inferred from homology"/>
<dbReference type="Gene3D" id="3.30.465.10">
    <property type="match status" value="2"/>
</dbReference>
<evidence type="ECO:0000259" key="5">
    <source>
        <dbReference type="PROSITE" id="PS51387"/>
    </source>
</evidence>
<evidence type="ECO:0000256" key="2">
    <source>
        <dbReference type="ARBA" id="ARBA00022630"/>
    </source>
</evidence>
<evidence type="ECO:0000256" key="4">
    <source>
        <dbReference type="ARBA" id="ARBA00023002"/>
    </source>
</evidence>
<feature type="domain" description="FAD-binding PCMH-type" evidence="5">
    <location>
        <begin position="41"/>
        <end position="214"/>
    </location>
</feature>
<evidence type="ECO:0000313" key="6">
    <source>
        <dbReference type="EMBL" id="EHA19715.1"/>
    </source>
</evidence>
<dbReference type="GO" id="GO:0016491">
    <property type="term" value="F:oxidoreductase activity"/>
    <property type="evidence" value="ECO:0007669"/>
    <property type="project" value="UniProtKB-KW"/>
</dbReference>
<sequence length="500" mass="54684">MAESCTAEAQFIILESLLRPDEIIRPTSPTYQSSIQTWAAQKQLKPRIVLRPTSIDSLSKTIAHLYSINLDFAIYGHGFMSASAKDVLVNMSAFDGFHFDRHSELATIGAGQTWSDVYRKLSDAAPGYGKMNEVVGARTPCVGIAGTIISGGVSWLSREYGCISDPANMLDAKVVKYDGSVVWASSEPDLLWALRGGGGGFGGRQSKRFRCDTKCMVTNTQGVVLVEVVLRVFPYPQNIWAGPILIPREQLEVVANGMANFVNQPLDPKVTMFLYVVRKRLLESIGAASDMLVLHAFDACREAHGRTNFQWALNIPGSIDQTKVTTLSGVVDLQGKFTPLQAHIVKGTMKQFWSPLLLQEISKEAIINAVQWSDNIGKLDESLGDCTYLIFEPLSSRDPGGGVSSCAWPRPPGTKHILLLGTGCPSDAGREQENLARELAIKAGPTVLGEDADLNYLPNGFEDLHDAEKIWGPHFAKLQALRRQYDPMSRFKAAINPSDG</sequence>
<dbReference type="PANTHER" id="PTHR42973">
    <property type="entry name" value="BINDING OXIDOREDUCTASE, PUTATIVE (AFU_ORTHOLOGUE AFUA_1G17690)-RELATED"/>
    <property type="match status" value="1"/>
</dbReference>
<gene>
    <name evidence="6" type="ORF">ASPNIDRAFT_39139</name>
</gene>
<dbReference type="HOGENOM" id="CLU_031390_0_0_1"/>
<evidence type="ECO:0000256" key="1">
    <source>
        <dbReference type="ARBA" id="ARBA00005466"/>
    </source>
</evidence>
<dbReference type="InterPro" id="IPR036318">
    <property type="entry name" value="FAD-bd_PCMH-like_sf"/>
</dbReference>
<keyword evidence="4" id="KW-0560">Oxidoreductase</keyword>
<dbReference type="EMBL" id="ACJE01000019">
    <property type="protein sequence ID" value="EHA19715.1"/>
    <property type="molecule type" value="Genomic_DNA"/>
</dbReference>
<keyword evidence="2" id="KW-0285">Flavoprotein</keyword>
<dbReference type="SUPFAM" id="SSF56176">
    <property type="entry name" value="FAD-binding/transporter-associated domain-like"/>
    <property type="match status" value="1"/>
</dbReference>
<dbReference type="STRING" id="380704.G3YD36"/>
<comment type="similarity">
    <text evidence="1">Belongs to the oxygen-dependent FAD-linked oxidoreductase family.</text>
</comment>
<dbReference type="Pfam" id="PF01565">
    <property type="entry name" value="FAD_binding_4"/>
    <property type="match status" value="1"/>
</dbReference>
<dbReference type="Proteomes" id="UP000009038">
    <property type="component" value="Unassembled WGS sequence"/>
</dbReference>
<dbReference type="InterPro" id="IPR016166">
    <property type="entry name" value="FAD-bd_PCMH"/>
</dbReference>
<dbReference type="InterPro" id="IPR050416">
    <property type="entry name" value="FAD-linked_Oxidoreductase"/>
</dbReference>
<comment type="caution">
    <text evidence="6">The sequence shown here is derived from an EMBL/GenBank/DDBJ whole genome shotgun (WGS) entry which is preliminary data.</text>
</comment>
<evidence type="ECO:0000313" key="7">
    <source>
        <dbReference type="Proteomes" id="UP000009038"/>
    </source>
</evidence>
<organism evidence="6 7">
    <name type="scientific">Aspergillus niger (strain ATCC 1015 / CBS 113.46 / FGSC A1144 / LSHB Ac4 / NCTC 3858a / NRRL 328 / USDA 3528.7)</name>
    <dbReference type="NCBI Taxonomy" id="380704"/>
    <lineage>
        <taxon>Eukaryota</taxon>
        <taxon>Fungi</taxon>
        <taxon>Dikarya</taxon>
        <taxon>Ascomycota</taxon>
        <taxon>Pezizomycotina</taxon>
        <taxon>Eurotiomycetes</taxon>
        <taxon>Eurotiomycetidae</taxon>
        <taxon>Eurotiales</taxon>
        <taxon>Aspergillaceae</taxon>
        <taxon>Aspergillus</taxon>
        <taxon>Aspergillus subgen. Circumdati</taxon>
    </lineage>
</organism>
<name>G3YD36_ASPNA</name>
<dbReference type="PROSITE" id="PS51387">
    <property type="entry name" value="FAD_PCMH"/>
    <property type="match status" value="1"/>
</dbReference>
<dbReference type="OrthoDB" id="415825at2759"/>
<dbReference type="AlphaFoldDB" id="G3YD36"/>
<dbReference type="GO" id="GO:0071949">
    <property type="term" value="F:FAD binding"/>
    <property type="evidence" value="ECO:0007669"/>
    <property type="project" value="InterPro"/>
</dbReference>
<dbReference type="VEuPathDB" id="FungiDB:ASPNIDRAFT2_1095174"/>
<accession>G3YD36</accession>
<dbReference type="PANTHER" id="PTHR42973:SF13">
    <property type="entry name" value="FAD-BINDING PCMH-TYPE DOMAIN-CONTAINING PROTEIN"/>
    <property type="match status" value="1"/>
</dbReference>
<dbReference type="Gene3D" id="3.40.462.20">
    <property type="match status" value="1"/>
</dbReference>
<dbReference type="InterPro" id="IPR006094">
    <property type="entry name" value="Oxid_FAD_bind_N"/>
</dbReference>
<keyword evidence="3" id="KW-0274">FAD</keyword>
<evidence type="ECO:0000256" key="3">
    <source>
        <dbReference type="ARBA" id="ARBA00022827"/>
    </source>
</evidence>
<protein>
    <recommendedName>
        <fullName evidence="5">FAD-binding PCMH-type domain-containing protein</fullName>
    </recommendedName>
</protein>
<dbReference type="InterPro" id="IPR016169">
    <property type="entry name" value="FAD-bd_PCMH_sub2"/>
</dbReference>